<accession>A0A0D1XZF0</accession>
<proteinExistence type="predicted"/>
<reference evidence="1 3" key="1">
    <citation type="submission" date="2015-07" db="EMBL/GenBank/DDBJ databases">
        <title>Fjat-14205 dsm 2895.</title>
        <authorList>
            <person name="Liu B."/>
            <person name="Wang J."/>
            <person name="Zhu Y."/>
            <person name="Liu G."/>
            <person name="Chen Q."/>
            <person name="Chen Z."/>
            <person name="Lan J."/>
            <person name="Che J."/>
            <person name="Ge C."/>
            <person name="Shi H."/>
            <person name="Pan Z."/>
            <person name="Liu X."/>
        </authorList>
    </citation>
    <scope>NUCLEOTIDE SEQUENCE [LARGE SCALE GENOMIC DNA]</scope>
    <source>
        <strain evidence="1 3">DSM 2895</strain>
    </source>
</reference>
<dbReference type="EMBL" id="LGUG01000004">
    <property type="protein sequence ID" value="KON94602.1"/>
    <property type="molecule type" value="Genomic_DNA"/>
</dbReference>
<gene>
    <name evidence="1" type="ORF">AF333_02945</name>
    <name evidence="2" type="ORF">SAMN04487909_104157</name>
</gene>
<evidence type="ECO:0000313" key="2">
    <source>
        <dbReference type="EMBL" id="SDI47673.1"/>
    </source>
</evidence>
<dbReference type="PATRIC" id="fig|47500.8.peg.2949"/>
<evidence type="ECO:0000313" key="3">
    <source>
        <dbReference type="Proteomes" id="UP000037269"/>
    </source>
</evidence>
<dbReference type="InterPro" id="IPR045527">
    <property type="entry name" value="DUF6470"/>
</dbReference>
<dbReference type="GeneID" id="42304166"/>
<dbReference type="Proteomes" id="UP000182836">
    <property type="component" value="Unassembled WGS sequence"/>
</dbReference>
<protein>
    <submittedName>
        <fullName evidence="1">Uncharacterized protein</fullName>
    </submittedName>
</protein>
<reference evidence="2 4" key="2">
    <citation type="submission" date="2016-10" db="EMBL/GenBank/DDBJ databases">
        <authorList>
            <person name="de Groot N.N."/>
        </authorList>
    </citation>
    <scope>NUCLEOTIDE SEQUENCE [LARGE SCALE GENOMIC DNA]</scope>
    <source>
        <strain evidence="2 4">DSM 2895</strain>
    </source>
</reference>
<dbReference type="Pfam" id="PF20074">
    <property type="entry name" value="DUF6470"/>
    <property type="match status" value="1"/>
</dbReference>
<dbReference type="EMBL" id="FNED01000004">
    <property type="protein sequence ID" value="SDI47673.1"/>
    <property type="molecule type" value="Genomic_DNA"/>
</dbReference>
<dbReference type="OrthoDB" id="2112831at2"/>
<keyword evidence="3" id="KW-1185">Reference proteome</keyword>
<name>A0A0D1XZF0_ANEMI</name>
<dbReference type="Proteomes" id="UP000037269">
    <property type="component" value="Unassembled WGS sequence"/>
</dbReference>
<dbReference type="AlphaFoldDB" id="A0A0D1XZF0"/>
<evidence type="ECO:0000313" key="4">
    <source>
        <dbReference type="Proteomes" id="UP000182836"/>
    </source>
</evidence>
<sequence length="191" mass="21933">MNLPRIQLNQTFYKLGWDTQQPSYSFNPSRATLSIEQKPAEMVLNPTPPRVLIDQTECWADMDLKHIFRRNAEFASYGKQQVLQYISRVMQEGEQLRAIENKGNAIASIAKSKKLIPDHQFTYRNVPGNFSLKMQGVPGALNMEWREGEITVGVQQTPFEHHYEKGKITYHTLQKNRLDIDVIGGTIDIAK</sequence>
<dbReference type="STRING" id="47500.AF333_02945"/>
<evidence type="ECO:0000313" key="1">
    <source>
        <dbReference type="EMBL" id="KON94602.1"/>
    </source>
</evidence>
<dbReference type="RefSeq" id="WP_043067646.1">
    <property type="nucleotide sequence ID" value="NZ_BJOA01000081.1"/>
</dbReference>
<organism evidence="1 3">
    <name type="scientific">Aneurinibacillus migulanus</name>
    <name type="common">Bacillus migulanus</name>
    <dbReference type="NCBI Taxonomy" id="47500"/>
    <lineage>
        <taxon>Bacteria</taxon>
        <taxon>Bacillati</taxon>
        <taxon>Bacillota</taxon>
        <taxon>Bacilli</taxon>
        <taxon>Bacillales</taxon>
        <taxon>Paenibacillaceae</taxon>
        <taxon>Aneurinibacillus group</taxon>
        <taxon>Aneurinibacillus</taxon>
    </lineage>
</organism>